<keyword evidence="2" id="KW-0472">Membrane</keyword>
<feature type="region of interest" description="Disordered" evidence="1">
    <location>
        <begin position="42"/>
        <end position="71"/>
    </location>
</feature>
<evidence type="ECO:0000256" key="1">
    <source>
        <dbReference type="SAM" id="MobiDB-lite"/>
    </source>
</evidence>
<dbReference type="Proteomes" id="UP000038830">
    <property type="component" value="Unassembled WGS sequence"/>
</dbReference>
<dbReference type="EMBL" id="CDQK01000001">
    <property type="protein sequence ID" value="CEP20612.1"/>
    <property type="molecule type" value="Genomic_DNA"/>
</dbReference>
<reference evidence="4" key="1">
    <citation type="journal article" date="2015" name="J. Biotechnol.">
        <title>The structure of the Cyberlindnera jadinii genome and its relation to Candida utilis analyzed by the occurrence of single nucleotide polymorphisms.</title>
        <authorList>
            <person name="Rupp O."/>
            <person name="Brinkrolf K."/>
            <person name="Buerth C."/>
            <person name="Kunigo M."/>
            <person name="Schneider J."/>
            <person name="Jaenicke S."/>
            <person name="Goesmann A."/>
            <person name="Puehler A."/>
            <person name="Jaeger K.-E."/>
            <person name="Ernst J.F."/>
        </authorList>
    </citation>
    <scope>NUCLEOTIDE SEQUENCE [LARGE SCALE GENOMIC DNA]</scope>
    <source>
        <strain evidence="4">ATCC 18201 / CBS 1600 / BCRC 20928 / JCM 3617 / NBRC 0987 / NRRL Y-1542</strain>
    </source>
</reference>
<dbReference type="AlphaFoldDB" id="A0A0H5BZK3"/>
<evidence type="ECO:0000313" key="4">
    <source>
        <dbReference type="Proteomes" id="UP000038830"/>
    </source>
</evidence>
<evidence type="ECO:0000313" key="3">
    <source>
        <dbReference type="EMBL" id="CEP20612.1"/>
    </source>
</evidence>
<evidence type="ECO:0000256" key="2">
    <source>
        <dbReference type="SAM" id="Phobius"/>
    </source>
</evidence>
<gene>
    <name evidence="3" type="ORF">BN1211_0515</name>
</gene>
<proteinExistence type="predicted"/>
<sequence length="347" mass="40115">MSLVLRRSLRSGTPLLEKRLASAGKDHVDLFDDARRVLREEREAAGRDGGPQFRNVSTPKPHAESKRRPPTNAISKLHRVGKQDLKDILRVVSHEAPSFNENTTKLSEDVEVSVERLKMLQEQVERNHQREKAFQVKDDIHFQREELEDFLRDAQDKKLRDEQQHFLEVKRFETIQNMSSSRTLEKRNFFSPVNEQLLGSIRKRSIPRFVQTGGSDDDLFFPTLPTRAMQLTDPSITHEFMVLFEGKRIVTSENPLGPHYRAPDLMTIFQKLGDNSKVWKQVNKLSNDKWKLIGLQNVNHSKNVLVFERFIDKNEEAQILKRKQFKTLAYILAGSTAMLCGLGLYIG</sequence>
<protein>
    <submittedName>
        <fullName evidence="3">Uncharacterized protein</fullName>
    </submittedName>
</protein>
<keyword evidence="2" id="KW-0812">Transmembrane</keyword>
<keyword evidence="2" id="KW-1133">Transmembrane helix</keyword>
<name>A0A0H5BZK3_CYBJN</name>
<organism evidence="3 4">
    <name type="scientific">Cyberlindnera jadinii (strain ATCC 18201 / CBS 1600 / BCRC 20928 / JCM 3617 / NBRC 0987 / NRRL Y-1542)</name>
    <name type="common">Torula yeast</name>
    <name type="synonym">Candida utilis</name>
    <dbReference type="NCBI Taxonomy" id="983966"/>
    <lineage>
        <taxon>Eukaryota</taxon>
        <taxon>Fungi</taxon>
        <taxon>Dikarya</taxon>
        <taxon>Ascomycota</taxon>
        <taxon>Saccharomycotina</taxon>
        <taxon>Saccharomycetes</taxon>
        <taxon>Phaffomycetales</taxon>
        <taxon>Phaffomycetaceae</taxon>
        <taxon>Cyberlindnera</taxon>
    </lineage>
</organism>
<accession>A0A0H5BZK3</accession>
<feature type="transmembrane region" description="Helical" evidence="2">
    <location>
        <begin position="328"/>
        <end position="346"/>
    </location>
</feature>